<evidence type="ECO:0000256" key="9">
    <source>
        <dbReference type="ARBA" id="ARBA00022833"/>
    </source>
</evidence>
<dbReference type="GO" id="GO:0008237">
    <property type="term" value="F:metallopeptidase activity"/>
    <property type="evidence" value="ECO:0007669"/>
    <property type="project" value="UniProtKB-KW"/>
</dbReference>
<evidence type="ECO:0000259" key="14">
    <source>
        <dbReference type="Pfam" id="PF02868"/>
    </source>
</evidence>
<keyword evidence="6" id="KW-0479">Metal-binding</keyword>
<dbReference type="PRINTS" id="PR00730">
    <property type="entry name" value="THERMOLYSIN"/>
</dbReference>
<dbReference type="EC" id="3.4.24.-" evidence="12"/>
<dbReference type="InterPro" id="IPR023612">
    <property type="entry name" value="Peptidase_M4"/>
</dbReference>
<keyword evidence="9 12" id="KW-0862">Zinc</keyword>
<keyword evidence="4 12" id="KW-0964">Secreted</keyword>
<dbReference type="EMBL" id="JAGGKG010000011">
    <property type="protein sequence ID" value="MBP1905984.1"/>
    <property type="molecule type" value="Genomic_DNA"/>
</dbReference>
<evidence type="ECO:0000313" key="17">
    <source>
        <dbReference type="Proteomes" id="UP001519272"/>
    </source>
</evidence>
<keyword evidence="8 12" id="KW-0378">Hydrolase</keyword>
<name>A0ABS4FU45_9BACL</name>
<comment type="subcellular location">
    <subcellularLocation>
        <location evidence="2 12">Secreted</location>
    </subcellularLocation>
</comment>
<dbReference type="Pfam" id="PF02868">
    <property type="entry name" value="Peptidase_M4_C"/>
    <property type="match status" value="1"/>
</dbReference>
<feature type="domain" description="Peptidase M4 C-terminal" evidence="14">
    <location>
        <begin position="364"/>
        <end position="521"/>
    </location>
</feature>
<comment type="function">
    <text evidence="12">Extracellular zinc metalloprotease.</text>
</comment>
<dbReference type="Pfam" id="PF07504">
    <property type="entry name" value="FTP"/>
    <property type="match status" value="1"/>
</dbReference>
<evidence type="ECO:0000256" key="12">
    <source>
        <dbReference type="RuleBase" id="RU366073"/>
    </source>
</evidence>
<dbReference type="CDD" id="cd09597">
    <property type="entry name" value="M4_TLP"/>
    <property type="match status" value="1"/>
</dbReference>
<dbReference type="InterPro" id="IPR050728">
    <property type="entry name" value="Zinc_Metalloprotease_M4"/>
</dbReference>
<comment type="cofactor">
    <cofactor evidence="1 12">
        <name>Zn(2+)</name>
        <dbReference type="ChEBI" id="CHEBI:29105"/>
    </cofactor>
</comment>
<evidence type="ECO:0000313" key="16">
    <source>
        <dbReference type="EMBL" id="MBP1905984.1"/>
    </source>
</evidence>
<feature type="domain" description="FTP" evidence="15">
    <location>
        <begin position="74"/>
        <end position="123"/>
    </location>
</feature>
<dbReference type="RefSeq" id="WP_210089584.1">
    <property type="nucleotide sequence ID" value="NZ_JAGGKG010000011.1"/>
</dbReference>
<evidence type="ECO:0000256" key="11">
    <source>
        <dbReference type="ARBA" id="ARBA00023049"/>
    </source>
</evidence>
<dbReference type="Gene3D" id="1.10.390.10">
    <property type="entry name" value="Neutral Protease Domain 2"/>
    <property type="match status" value="1"/>
</dbReference>
<dbReference type="PANTHER" id="PTHR33794">
    <property type="entry name" value="BACILLOLYSIN"/>
    <property type="match status" value="1"/>
</dbReference>
<accession>A0ABS4FU45</accession>
<feature type="domain" description="Peptidase M4" evidence="13">
    <location>
        <begin position="219"/>
        <end position="361"/>
    </location>
</feature>
<dbReference type="Gene3D" id="3.10.450.490">
    <property type="match status" value="1"/>
</dbReference>
<dbReference type="Pfam" id="PF01447">
    <property type="entry name" value="Peptidase_M4"/>
    <property type="match status" value="1"/>
</dbReference>
<evidence type="ECO:0000256" key="8">
    <source>
        <dbReference type="ARBA" id="ARBA00022801"/>
    </source>
</evidence>
<sequence>MRKRLASIFVTTALLLTTLAPAGASEIHAQASQVPSFIDELWVAPEGLSQDEKVYSYLEQHKDTLQLGAEIQQQLKIQSAEKDDQTNTEHYKLQQYVGDIPVYGAQQTIHFDAQGNVTAYLGKVFPDAAQIANGAEAKLLPEEAIAIANNDSEQQYGPLGSPDKAPEAKLYVYELDGKFLLTYVTEVTALDPELIRDRYFIDAVSGDILQKYSLIGNATGTGKGVLGDTKTFTTTQSGSTYQLKDTTRGKGITTYTARNTTSIPGTILTSSNNNNWTDGAGVDAHAYAARVYDFYKNKFNRNSLDGKGMEIKSTVHYYRNYNNAAWTGSQIIYGDGDGVNFRAFSADVDVIGHELTHGVTEFTANLEYYGQPGALNESISDIIGNTIDGTNWLLGDLIYTPNIPGDALRSLSNPTLYGQPDHFSNLYTGSQDNGGVHTNSGINNKAFYLLSEGGTFHNVNVTGIGRDKAVNIYYRALVYYLTVYSNFSDMRVAAIQSAKDLYGVNSAEVTSVTNAYNAVGVY</sequence>
<dbReference type="PANTHER" id="PTHR33794:SF3">
    <property type="entry name" value="NEUTRAL PROTEASE B"/>
    <property type="match status" value="1"/>
</dbReference>
<evidence type="ECO:0000256" key="7">
    <source>
        <dbReference type="ARBA" id="ARBA00022729"/>
    </source>
</evidence>
<feature type="chain" id="PRO_5044985213" description="Neutral metalloproteinase" evidence="12">
    <location>
        <begin position="23"/>
        <end position="522"/>
    </location>
</feature>
<evidence type="ECO:0000256" key="5">
    <source>
        <dbReference type="ARBA" id="ARBA00022670"/>
    </source>
</evidence>
<proteinExistence type="inferred from homology"/>
<gene>
    <name evidence="16" type="ORF">J2Z32_002632</name>
</gene>
<evidence type="ECO:0000259" key="13">
    <source>
        <dbReference type="Pfam" id="PF01447"/>
    </source>
</evidence>
<dbReference type="InterPro" id="IPR027268">
    <property type="entry name" value="Peptidase_M4/M1_CTD_sf"/>
</dbReference>
<keyword evidence="10" id="KW-0106">Calcium</keyword>
<dbReference type="SUPFAM" id="SSF55486">
    <property type="entry name" value="Metalloproteases ('zincins'), catalytic domain"/>
    <property type="match status" value="1"/>
</dbReference>
<keyword evidence="11 12" id="KW-0482">Metalloprotease</keyword>
<evidence type="ECO:0000256" key="6">
    <source>
        <dbReference type="ARBA" id="ARBA00022723"/>
    </source>
</evidence>
<keyword evidence="17" id="KW-1185">Reference proteome</keyword>
<dbReference type="Proteomes" id="UP001519272">
    <property type="component" value="Unassembled WGS sequence"/>
</dbReference>
<keyword evidence="7 12" id="KW-0732">Signal</keyword>
<feature type="signal peptide" evidence="12">
    <location>
        <begin position="1"/>
        <end position="22"/>
    </location>
</feature>
<evidence type="ECO:0000259" key="15">
    <source>
        <dbReference type="Pfam" id="PF07504"/>
    </source>
</evidence>
<dbReference type="InterPro" id="IPR013856">
    <property type="entry name" value="Peptidase_M4_domain"/>
</dbReference>
<dbReference type="InterPro" id="IPR011096">
    <property type="entry name" value="FTP_domain"/>
</dbReference>
<evidence type="ECO:0000256" key="3">
    <source>
        <dbReference type="ARBA" id="ARBA00009388"/>
    </source>
</evidence>
<evidence type="ECO:0000256" key="2">
    <source>
        <dbReference type="ARBA" id="ARBA00004613"/>
    </source>
</evidence>
<keyword evidence="5 12" id="KW-0645">Protease</keyword>
<comment type="similarity">
    <text evidence="3 12">Belongs to the peptidase M4 family.</text>
</comment>
<evidence type="ECO:0000256" key="1">
    <source>
        <dbReference type="ARBA" id="ARBA00001947"/>
    </source>
</evidence>
<reference evidence="16 17" key="1">
    <citation type="submission" date="2021-03" db="EMBL/GenBank/DDBJ databases">
        <title>Genomic Encyclopedia of Type Strains, Phase IV (KMG-IV): sequencing the most valuable type-strain genomes for metagenomic binning, comparative biology and taxonomic classification.</title>
        <authorList>
            <person name="Goeker M."/>
        </authorList>
    </citation>
    <scope>NUCLEOTIDE SEQUENCE [LARGE SCALE GENOMIC DNA]</scope>
    <source>
        <strain evidence="16 17">DSM 14349</strain>
    </source>
</reference>
<evidence type="ECO:0000256" key="4">
    <source>
        <dbReference type="ARBA" id="ARBA00022525"/>
    </source>
</evidence>
<protein>
    <recommendedName>
        <fullName evidence="12">Neutral metalloproteinase</fullName>
        <ecNumber evidence="12">3.4.24.-</ecNumber>
    </recommendedName>
</protein>
<evidence type="ECO:0000256" key="10">
    <source>
        <dbReference type="ARBA" id="ARBA00022837"/>
    </source>
</evidence>
<dbReference type="InterPro" id="IPR001570">
    <property type="entry name" value="Peptidase_M4_C_domain"/>
</dbReference>
<comment type="caution">
    <text evidence="16">The sequence shown here is derived from an EMBL/GenBank/DDBJ whole genome shotgun (WGS) entry which is preliminary data.</text>
</comment>
<organism evidence="16 17">
    <name type="scientific">Paenibacillus turicensis</name>
    <dbReference type="NCBI Taxonomy" id="160487"/>
    <lineage>
        <taxon>Bacteria</taxon>
        <taxon>Bacillati</taxon>
        <taxon>Bacillota</taxon>
        <taxon>Bacilli</taxon>
        <taxon>Bacillales</taxon>
        <taxon>Paenibacillaceae</taxon>
        <taxon>Paenibacillus</taxon>
    </lineage>
</organism>
<dbReference type="Gene3D" id="3.10.170.10">
    <property type="match status" value="1"/>
</dbReference>